<dbReference type="OMA" id="CVNIDTL"/>
<dbReference type="EMBL" id="DS027059">
    <property type="protein sequence ID" value="EAW08470.1"/>
    <property type="molecule type" value="Genomic_DNA"/>
</dbReference>
<dbReference type="RefSeq" id="XP_001269896.1">
    <property type="nucleotide sequence ID" value="XM_001269895.1"/>
</dbReference>
<dbReference type="eggNOG" id="ENOG502R9UR">
    <property type="taxonomic scope" value="Eukaryota"/>
</dbReference>
<reference evidence="2 3" key="1">
    <citation type="journal article" date="2008" name="PLoS Genet.">
        <title>Genomic islands in the pathogenic filamentous fungus Aspergillus fumigatus.</title>
        <authorList>
            <person name="Fedorova N.D."/>
            <person name="Khaldi N."/>
            <person name="Joardar V.S."/>
            <person name="Maiti R."/>
            <person name="Amedeo P."/>
            <person name="Anderson M.J."/>
            <person name="Crabtree J."/>
            <person name="Silva J.C."/>
            <person name="Badger J.H."/>
            <person name="Albarraq A."/>
            <person name="Angiuoli S."/>
            <person name="Bussey H."/>
            <person name="Bowyer P."/>
            <person name="Cotty P.J."/>
            <person name="Dyer P.S."/>
            <person name="Egan A."/>
            <person name="Galens K."/>
            <person name="Fraser-Liggett C.M."/>
            <person name="Haas B.J."/>
            <person name="Inman J.M."/>
            <person name="Kent R."/>
            <person name="Lemieux S."/>
            <person name="Malavazi I."/>
            <person name="Orvis J."/>
            <person name="Roemer T."/>
            <person name="Ronning C.M."/>
            <person name="Sundaram J.P."/>
            <person name="Sutton G."/>
            <person name="Turner G."/>
            <person name="Venter J.C."/>
            <person name="White O.R."/>
            <person name="Whitty B.R."/>
            <person name="Youngman P."/>
            <person name="Wolfe K.H."/>
            <person name="Goldman G.H."/>
            <person name="Wortman J.R."/>
            <person name="Jiang B."/>
            <person name="Denning D.W."/>
            <person name="Nierman W.C."/>
        </authorList>
    </citation>
    <scope>NUCLEOTIDE SEQUENCE [LARGE SCALE GENOMIC DNA]</scope>
    <source>
        <strain evidence="3">ATCC 1007 / CBS 513.65 / DSM 816 / NCTC 3887 / NRRL 1</strain>
    </source>
</reference>
<keyword evidence="3" id="KW-1185">Reference proteome</keyword>
<dbReference type="KEGG" id="act:ACLA_032050"/>
<keyword evidence="1" id="KW-0732">Signal</keyword>
<protein>
    <submittedName>
        <fullName evidence="2">Uncharacterized protein</fullName>
    </submittedName>
</protein>
<dbReference type="OrthoDB" id="5404773at2759"/>
<dbReference type="Proteomes" id="UP000006701">
    <property type="component" value="Unassembled WGS sequence"/>
</dbReference>
<proteinExistence type="predicted"/>
<dbReference type="VEuPathDB" id="FungiDB:ACLA_032050"/>
<sequence length="116" mass="13041">MQLTHILVALMATVPFASALTRAKANEYKDSHCKTWNYGHNSFFLGDTTMADNTHSVYLTRGDNLQNARKNGPWLAFASKGVICEGEQLGELPDGCVNLDTHFKKRIRCLRPQFPK</sequence>
<name>A1CS49_ASPCL</name>
<dbReference type="HOGENOM" id="CLU_162170_0_0_1"/>
<dbReference type="AlphaFoldDB" id="A1CS49"/>
<accession>A1CS49</accession>
<evidence type="ECO:0000313" key="2">
    <source>
        <dbReference type="EMBL" id="EAW08470.1"/>
    </source>
</evidence>
<feature type="signal peptide" evidence="1">
    <location>
        <begin position="1"/>
        <end position="19"/>
    </location>
</feature>
<dbReference type="GeneID" id="4701737"/>
<feature type="chain" id="PRO_5002633703" evidence="1">
    <location>
        <begin position="20"/>
        <end position="116"/>
    </location>
</feature>
<evidence type="ECO:0000256" key="1">
    <source>
        <dbReference type="SAM" id="SignalP"/>
    </source>
</evidence>
<evidence type="ECO:0000313" key="3">
    <source>
        <dbReference type="Proteomes" id="UP000006701"/>
    </source>
</evidence>
<organism evidence="2 3">
    <name type="scientific">Aspergillus clavatus (strain ATCC 1007 / CBS 513.65 / DSM 816 / NCTC 3887 / NRRL 1 / QM 1276 / 107)</name>
    <dbReference type="NCBI Taxonomy" id="344612"/>
    <lineage>
        <taxon>Eukaryota</taxon>
        <taxon>Fungi</taxon>
        <taxon>Dikarya</taxon>
        <taxon>Ascomycota</taxon>
        <taxon>Pezizomycotina</taxon>
        <taxon>Eurotiomycetes</taxon>
        <taxon>Eurotiomycetidae</taxon>
        <taxon>Eurotiales</taxon>
        <taxon>Aspergillaceae</taxon>
        <taxon>Aspergillus</taxon>
        <taxon>Aspergillus subgen. Fumigati</taxon>
    </lineage>
</organism>
<gene>
    <name evidence="2" type="ORF">ACLA_032050</name>
</gene>